<dbReference type="SUPFAM" id="SSF49464">
    <property type="entry name" value="Carboxypeptidase regulatory domain-like"/>
    <property type="match status" value="1"/>
</dbReference>
<dbReference type="AlphaFoldDB" id="A0A434AFD7"/>
<keyword evidence="1" id="KW-0121">Carboxypeptidase</keyword>
<evidence type="ECO:0000313" key="2">
    <source>
        <dbReference type="Proteomes" id="UP000282985"/>
    </source>
</evidence>
<name>A0A434AFD7_9BACT</name>
<dbReference type="GO" id="GO:0004180">
    <property type="term" value="F:carboxypeptidase activity"/>
    <property type="evidence" value="ECO:0007669"/>
    <property type="project" value="UniProtKB-KW"/>
</dbReference>
<sequence>MRSKYAESNAVLYQDFLSSIEIPGSMVRTRAIQDTFTDAVNGKPIRRVRVSSNGQNPQVKGGEKGGYFISSLSPGMHEIAFSRSAYITVVKKLVILPDQAIVLDIAFTPVQIEEASMFWLIVNENAFADYMF</sequence>
<keyword evidence="1" id="KW-0378">Hydrolase</keyword>
<accession>A0A434AFD7</accession>
<organism evidence="1 2">
    <name type="scientific">Ancylomarina longa</name>
    <dbReference type="NCBI Taxonomy" id="2487017"/>
    <lineage>
        <taxon>Bacteria</taxon>
        <taxon>Pseudomonadati</taxon>
        <taxon>Bacteroidota</taxon>
        <taxon>Bacteroidia</taxon>
        <taxon>Marinilabiliales</taxon>
        <taxon>Marinifilaceae</taxon>
        <taxon>Ancylomarina</taxon>
    </lineage>
</organism>
<evidence type="ECO:0000313" key="1">
    <source>
        <dbReference type="EMBL" id="RUT73035.1"/>
    </source>
</evidence>
<dbReference type="InterPro" id="IPR008969">
    <property type="entry name" value="CarboxyPept-like_regulatory"/>
</dbReference>
<dbReference type="RefSeq" id="WP_127344836.1">
    <property type="nucleotide sequence ID" value="NZ_RJJX01000030.1"/>
</dbReference>
<protein>
    <submittedName>
        <fullName evidence="1">Carboxypeptidase regulatory-like domain-containing protein</fullName>
    </submittedName>
</protein>
<dbReference type="Proteomes" id="UP000282985">
    <property type="component" value="Unassembled WGS sequence"/>
</dbReference>
<comment type="caution">
    <text evidence="1">The sequence shown here is derived from an EMBL/GenBank/DDBJ whole genome shotgun (WGS) entry which is preliminary data.</text>
</comment>
<keyword evidence="2" id="KW-1185">Reference proteome</keyword>
<keyword evidence="1" id="KW-0645">Protease</keyword>
<proteinExistence type="predicted"/>
<dbReference type="EMBL" id="RJJX01000030">
    <property type="protein sequence ID" value="RUT73035.1"/>
    <property type="molecule type" value="Genomic_DNA"/>
</dbReference>
<gene>
    <name evidence="1" type="ORF">DLK05_15285</name>
</gene>
<dbReference type="OrthoDB" id="1127455at2"/>
<dbReference type="Gene3D" id="2.60.40.1120">
    <property type="entry name" value="Carboxypeptidase-like, regulatory domain"/>
    <property type="match status" value="1"/>
</dbReference>
<reference evidence="1 2" key="1">
    <citation type="submission" date="2018-11" db="EMBL/GenBank/DDBJ databases">
        <title>Parancylomarina longa gen. nov., sp. nov., isolated from sediments of southern Okinawa.</title>
        <authorList>
            <person name="Fu T."/>
        </authorList>
    </citation>
    <scope>NUCLEOTIDE SEQUENCE [LARGE SCALE GENOMIC DNA]</scope>
    <source>
        <strain evidence="1 2">T3-2 S1-C</strain>
    </source>
</reference>